<dbReference type="Proteomes" id="UP000582659">
    <property type="component" value="Unassembled WGS sequence"/>
</dbReference>
<dbReference type="Proteomes" id="UP000659654">
    <property type="component" value="Unassembled WGS sequence"/>
</dbReference>
<reference evidence="6" key="1">
    <citation type="submission" date="2016-11" db="UniProtKB">
        <authorList>
            <consortium name="WormBaseParasite"/>
        </authorList>
    </citation>
    <scope>IDENTIFICATION</scope>
</reference>
<organism evidence="4 6">
    <name type="scientific">Bursaphelenchus xylophilus</name>
    <name type="common">Pinewood nematode worm</name>
    <name type="synonym">Aphelenchoides xylophilus</name>
    <dbReference type="NCBI Taxonomy" id="6326"/>
    <lineage>
        <taxon>Eukaryota</taxon>
        <taxon>Metazoa</taxon>
        <taxon>Ecdysozoa</taxon>
        <taxon>Nematoda</taxon>
        <taxon>Chromadorea</taxon>
        <taxon>Rhabditida</taxon>
        <taxon>Tylenchina</taxon>
        <taxon>Tylenchomorpha</taxon>
        <taxon>Aphelenchoidea</taxon>
        <taxon>Aphelenchoididae</taxon>
        <taxon>Bursaphelenchus</taxon>
    </lineage>
</organism>
<reference evidence="3" key="2">
    <citation type="submission" date="2020-08" db="EMBL/GenBank/DDBJ databases">
        <authorList>
            <person name="Kikuchi T."/>
        </authorList>
    </citation>
    <scope>NUCLEOTIDE SEQUENCE</scope>
    <source>
        <strain evidence="2">Ka4C1</strain>
    </source>
</reference>
<protein>
    <submittedName>
        <fullName evidence="2">(pine wood nematode) hypothetical protein</fullName>
    </submittedName>
</protein>
<gene>
    <name evidence="2" type="ORF">BXYJ_LOCUS10298</name>
</gene>
<keyword evidence="5" id="KW-1185">Reference proteome</keyword>
<evidence type="ECO:0000313" key="2">
    <source>
        <dbReference type="EMBL" id="CAD5228145.1"/>
    </source>
</evidence>
<name>A0A1I7SUK8_BURXY</name>
<dbReference type="EMBL" id="CAJFCV020000004">
    <property type="protein sequence ID" value="CAG9118618.1"/>
    <property type="molecule type" value="Genomic_DNA"/>
</dbReference>
<feature type="compositionally biased region" description="Basic residues" evidence="1">
    <location>
        <begin position="146"/>
        <end position="157"/>
    </location>
</feature>
<evidence type="ECO:0000313" key="5">
    <source>
        <dbReference type="Proteomes" id="UP000659654"/>
    </source>
</evidence>
<evidence type="ECO:0000313" key="6">
    <source>
        <dbReference type="WBParaSite" id="BXY_1673000.1"/>
    </source>
</evidence>
<dbReference type="Proteomes" id="UP000095284">
    <property type="component" value="Unplaced"/>
</dbReference>
<feature type="region of interest" description="Disordered" evidence="1">
    <location>
        <begin position="143"/>
        <end position="213"/>
    </location>
</feature>
<accession>A0A1I7SUK8</accession>
<dbReference type="EMBL" id="CAJFDI010000004">
    <property type="protein sequence ID" value="CAD5228145.1"/>
    <property type="molecule type" value="Genomic_DNA"/>
</dbReference>
<evidence type="ECO:0000313" key="3">
    <source>
        <dbReference type="EMBL" id="CAG9118618.1"/>
    </source>
</evidence>
<dbReference type="OrthoDB" id="5919013at2759"/>
<proteinExistence type="predicted"/>
<feature type="compositionally biased region" description="Polar residues" evidence="1">
    <location>
        <begin position="175"/>
        <end position="209"/>
    </location>
</feature>
<dbReference type="AlphaFoldDB" id="A0A1I7SUK8"/>
<evidence type="ECO:0000313" key="4">
    <source>
        <dbReference type="Proteomes" id="UP000095284"/>
    </source>
</evidence>
<evidence type="ECO:0000256" key="1">
    <source>
        <dbReference type="SAM" id="MobiDB-lite"/>
    </source>
</evidence>
<sequence>MDPPKVRFDPEDFLAPTYWDRLKRGSPAYAKQRGTFAGFSAEMRGTRIDANEWIKAPEFVPRRSNYPQQEFDFDQYNFAQPAESYYPGNAIPPLPHQFPLQHPMLTTSMSIPVQPGQFPFVQQVGNGYSAYVTALNGDPNSTAIILKKRRRRRKKNKNNGDNQHEDTVDIPTDPAASSVSPDKEISPNSTDSQRQQTESSEKPSLTRTASVPDINSKAAQVGLILLFQK</sequence>
<dbReference type="WBParaSite" id="BXY_1673000.1">
    <property type="protein sequence ID" value="BXY_1673000.1"/>
    <property type="gene ID" value="BXY_1673000"/>
</dbReference>